<organism evidence="2 3">
    <name type="scientific">Catenuloplanes indicus</name>
    <dbReference type="NCBI Taxonomy" id="137267"/>
    <lineage>
        <taxon>Bacteria</taxon>
        <taxon>Bacillati</taxon>
        <taxon>Actinomycetota</taxon>
        <taxon>Actinomycetes</taxon>
        <taxon>Micromonosporales</taxon>
        <taxon>Micromonosporaceae</taxon>
        <taxon>Catenuloplanes</taxon>
    </lineage>
</organism>
<gene>
    <name evidence="1" type="ORF">J2S42_000032</name>
    <name evidence="2" type="ORF">J2S42_008433</name>
</gene>
<keyword evidence="3" id="KW-1185">Reference proteome</keyword>
<dbReference type="EMBL" id="JAUSUZ010000002">
    <property type="protein sequence ID" value="MDQ0371685.1"/>
    <property type="molecule type" value="Genomic_DNA"/>
</dbReference>
<dbReference type="RefSeq" id="WP_307233933.1">
    <property type="nucleotide sequence ID" value="NZ_JAUSUZ010000001.1"/>
</dbReference>
<reference evidence="2 3" key="1">
    <citation type="submission" date="2023-07" db="EMBL/GenBank/DDBJ databases">
        <title>Sequencing the genomes of 1000 actinobacteria strains.</title>
        <authorList>
            <person name="Klenk H.-P."/>
        </authorList>
    </citation>
    <scope>NUCLEOTIDE SEQUENCE [LARGE SCALE GENOMIC DNA]</scope>
    <source>
        <strain evidence="2 3">DSM 44709</strain>
    </source>
</reference>
<comment type="caution">
    <text evidence="2">The sequence shown here is derived from an EMBL/GenBank/DDBJ whole genome shotgun (WGS) entry which is preliminary data.</text>
</comment>
<evidence type="ECO:0000313" key="2">
    <source>
        <dbReference type="EMBL" id="MDQ0371685.1"/>
    </source>
</evidence>
<dbReference type="EMBL" id="JAUSUZ010000001">
    <property type="protein sequence ID" value="MDQ0363363.1"/>
    <property type="molecule type" value="Genomic_DNA"/>
</dbReference>
<name>A0AAE4B1P8_9ACTN</name>
<accession>A0AAE4B1P8</accession>
<dbReference type="AlphaFoldDB" id="A0AAE4B1P8"/>
<sequence>MRPSRELDHLIWPHSDITHIWPDLKPGMTIGWWEGPDGPDYLNVLAVHPPNPDDEEWVYIDAVEGRFRRLPGDIFEEITPEMADLMGVIVVAESARLAANGGAS</sequence>
<evidence type="ECO:0000313" key="1">
    <source>
        <dbReference type="EMBL" id="MDQ0363363.1"/>
    </source>
</evidence>
<evidence type="ECO:0000313" key="3">
    <source>
        <dbReference type="Proteomes" id="UP001240236"/>
    </source>
</evidence>
<protein>
    <submittedName>
        <fullName evidence="2">Uncharacterized protein</fullName>
    </submittedName>
</protein>
<dbReference type="Proteomes" id="UP001240236">
    <property type="component" value="Unassembled WGS sequence"/>
</dbReference>
<proteinExistence type="predicted"/>